<evidence type="ECO:0000259" key="8">
    <source>
        <dbReference type="Pfam" id="PF04024"/>
    </source>
</evidence>
<evidence type="ECO:0000313" key="10">
    <source>
        <dbReference type="Proteomes" id="UP000523079"/>
    </source>
</evidence>
<name>A0A7W3IQ61_9ACTN</name>
<feature type="transmembrane region" description="Helical" evidence="7">
    <location>
        <begin position="316"/>
        <end position="334"/>
    </location>
</feature>
<keyword evidence="2" id="KW-1003">Cell membrane</keyword>
<dbReference type="InterPro" id="IPR007168">
    <property type="entry name" value="Phageshock_PspC_N"/>
</dbReference>
<feature type="transmembrane region" description="Helical" evidence="7">
    <location>
        <begin position="262"/>
        <end position="285"/>
    </location>
</feature>
<dbReference type="EMBL" id="JACGWT010000001">
    <property type="protein sequence ID" value="MBA8793219.1"/>
    <property type="molecule type" value="Genomic_DNA"/>
</dbReference>
<keyword evidence="5 7" id="KW-0472">Membrane</keyword>
<sequence length="455" mass="47239">MSSVWTVRRSATDAKIGGVCGGVAEQWAVDPVLVRVGAVLLGLSGGIGVVLYAAAWLMIPVAGETRTHLDDFLPQARRWPRGVKIVIVAAACVIGASLLAPVLPFGFGSALVLAAIWYFGYYKHRSPRDATPGAGDSGRDAGGPTGAVGAAQPEDARPRYDYFTFTGERTAFTQAAQAWQERMREYEQGFAAPRAPGWGPMTAEQTRVREADRAAYFASPDPVGLYSPTPATSGAEVAGAGVGTAVSTRRGRRGATQPARRLRLVGLIVLGLTMSALAVASRLGVPVGPTTYLAAALLVCGLTLVAAAWVGRARGILPVALLLAVATTISAVGGTNSARDGVGIENVVYTDSATIPAAQQWTSGSLTVDLSRLRVSDDRTVSLHVDSGTLTVVAPAAVRVRVVGKIDDGLLKVGPGRARWGSDLTATSDYAGTDPTGPVLTVEASVDQGLLEVRR</sequence>
<dbReference type="Proteomes" id="UP000523079">
    <property type="component" value="Unassembled WGS sequence"/>
</dbReference>
<dbReference type="RefSeq" id="WP_182558753.1">
    <property type="nucleotide sequence ID" value="NZ_JACGWT010000001.1"/>
</dbReference>
<protein>
    <submittedName>
        <fullName evidence="9">Phage shock protein PspC (Stress-responsive transcriptional regulator)</fullName>
    </submittedName>
</protein>
<comment type="caution">
    <text evidence="9">The sequence shown here is derived from an EMBL/GenBank/DDBJ whole genome shotgun (WGS) entry which is preliminary data.</text>
</comment>
<feature type="transmembrane region" description="Helical" evidence="7">
    <location>
        <begin position="36"/>
        <end position="61"/>
    </location>
</feature>
<feature type="transmembrane region" description="Helical" evidence="7">
    <location>
        <begin position="291"/>
        <end position="309"/>
    </location>
</feature>
<dbReference type="InterPro" id="IPR052027">
    <property type="entry name" value="PspC"/>
</dbReference>
<evidence type="ECO:0000256" key="2">
    <source>
        <dbReference type="ARBA" id="ARBA00022475"/>
    </source>
</evidence>
<keyword evidence="10" id="KW-1185">Reference proteome</keyword>
<feature type="domain" description="Phage shock protein PspC N-terminal" evidence="8">
    <location>
        <begin position="7"/>
        <end position="61"/>
    </location>
</feature>
<proteinExistence type="predicted"/>
<evidence type="ECO:0000256" key="7">
    <source>
        <dbReference type="SAM" id="Phobius"/>
    </source>
</evidence>
<evidence type="ECO:0000256" key="3">
    <source>
        <dbReference type="ARBA" id="ARBA00022692"/>
    </source>
</evidence>
<keyword evidence="3 7" id="KW-0812">Transmembrane</keyword>
<evidence type="ECO:0000256" key="4">
    <source>
        <dbReference type="ARBA" id="ARBA00022989"/>
    </source>
</evidence>
<accession>A0A7W3IQ61</accession>
<evidence type="ECO:0000256" key="6">
    <source>
        <dbReference type="SAM" id="MobiDB-lite"/>
    </source>
</evidence>
<comment type="subcellular location">
    <subcellularLocation>
        <location evidence="1">Cell membrane</location>
        <topology evidence="1">Single-pass membrane protein</topology>
    </subcellularLocation>
</comment>
<feature type="region of interest" description="Disordered" evidence="6">
    <location>
        <begin position="129"/>
        <end position="153"/>
    </location>
</feature>
<keyword evidence="4 7" id="KW-1133">Transmembrane helix</keyword>
<dbReference type="AlphaFoldDB" id="A0A7W3IQ61"/>
<evidence type="ECO:0000313" key="9">
    <source>
        <dbReference type="EMBL" id="MBA8793219.1"/>
    </source>
</evidence>
<gene>
    <name evidence="9" type="ORF">FHX74_000813</name>
</gene>
<dbReference type="Pfam" id="PF04024">
    <property type="entry name" value="PspC"/>
    <property type="match status" value="1"/>
</dbReference>
<evidence type="ECO:0000256" key="5">
    <source>
        <dbReference type="ARBA" id="ARBA00023136"/>
    </source>
</evidence>
<dbReference type="PANTHER" id="PTHR33885">
    <property type="entry name" value="PHAGE SHOCK PROTEIN C"/>
    <property type="match status" value="1"/>
</dbReference>
<dbReference type="GO" id="GO:0005886">
    <property type="term" value="C:plasma membrane"/>
    <property type="evidence" value="ECO:0007669"/>
    <property type="project" value="UniProtKB-SubCell"/>
</dbReference>
<organism evidence="9 10">
    <name type="scientific">Microlunatus kandeliicorticis</name>
    <dbReference type="NCBI Taxonomy" id="1759536"/>
    <lineage>
        <taxon>Bacteria</taxon>
        <taxon>Bacillati</taxon>
        <taxon>Actinomycetota</taxon>
        <taxon>Actinomycetes</taxon>
        <taxon>Propionibacteriales</taxon>
        <taxon>Propionibacteriaceae</taxon>
        <taxon>Microlunatus</taxon>
    </lineage>
</organism>
<feature type="transmembrane region" description="Helical" evidence="7">
    <location>
        <begin position="105"/>
        <end position="122"/>
    </location>
</feature>
<reference evidence="9 10" key="1">
    <citation type="submission" date="2020-07" db="EMBL/GenBank/DDBJ databases">
        <title>Sequencing the genomes of 1000 actinobacteria strains.</title>
        <authorList>
            <person name="Klenk H.-P."/>
        </authorList>
    </citation>
    <scope>NUCLEOTIDE SEQUENCE [LARGE SCALE GENOMIC DNA]</scope>
    <source>
        <strain evidence="9 10">DSM 100723</strain>
    </source>
</reference>
<evidence type="ECO:0000256" key="1">
    <source>
        <dbReference type="ARBA" id="ARBA00004162"/>
    </source>
</evidence>
<dbReference type="PANTHER" id="PTHR33885:SF3">
    <property type="entry name" value="PHAGE SHOCK PROTEIN C"/>
    <property type="match status" value="1"/>
</dbReference>